<evidence type="ECO:0000256" key="13">
    <source>
        <dbReference type="SAM" id="Phobius"/>
    </source>
</evidence>
<evidence type="ECO:0000256" key="5">
    <source>
        <dbReference type="ARBA" id="ARBA00022692"/>
    </source>
</evidence>
<evidence type="ECO:0000256" key="4">
    <source>
        <dbReference type="ARBA" id="ARBA00022538"/>
    </source>
</evidence>
<keyword evidence="8 13" id="KW-1133">Transmembrane helix</keyword>
<evidence type="ECO:0000256" key="12">
    <source>
        <dbReference type="ARBA" id="ARBA00034430"/>
    </source>
</evidence>
<dbReference type="GO" id="GO:0016020">
    <property type="term" value="C:membrane"/>
    <property type="evidence" value="ECO:0007669"/>
    <property type="project" value="UniProtKB-SubCell"/>
</dbReference>
<keyword evidence="5 13" id="KW-0812">Transmembrane</keyword>
<comment type="similarity">
    <text evidence="2">Belongs to the TMEM175 family.</text>
</comment>
<accession>A0A269YFB4</accession>
<dbReference type="GO" id="GO:0005267">
    <property type="term" value="F:potassium channel activity"/>
    <property type="evidence" value="ECO:0007669"/>
    <property type="project" value="UniProtKB-KW"/>
</dbReference>
<keyword evidence="9" id="KW-0406">Ion transport</keyword>
<dbReference type="Proteomes" id="UP000216802">
    <property type="component" value="Unassembled WGS sequence"/>
</dbReference>
<dbReference type="GO" id="GO:0015252">
    <property type="term" value="F:proton channel activity"/>
    <property type="evidence" value="ECO:0007669"/>
    <property type="project" value="InterPro"/>
</dbReference>
<keyword evidence="6" id="KW-0631">Potassium channel</keyword>
<evidence type="ECO:0000256" key="11">
    <source>
        <dbReference type="ARBA" id="ARBA00023303"/>
    </source>
</evidence>
<gene>
    <name evidence="14" type="ORF">B8W98_05320</name>
</gene>
<dbReference type="AlphaFoldDB" id="A0A269YFB4"/>
<evidence type="ECO:0000256" key="1">
    <source>
        <dbReference type="ARBA" id="ARBA00004141"/>
    </source>
</evidence>
<evidence type="ECO:0000313" key="15">
    <source>
        <dbReference type="Proteomes" id="UP000216802"/>
    </source>
</evidence>
<sequence length="186" mass="21192">MNKERLEAFTDAIIAIAATIMVLELQTPKEATIQGLGELWSVFLSYIVSFALIYIVCYSHHNIFEKADYISTKTFLLNGVWLFFLTLAPFTTAWIGKFPNDTLPEFIYALVLLLWSVTFQIMDIQIRHDNPTAQKDRTSLFQFRLVLYGVMVAGMIVSFFVLILTLVITGITTLTMIFPMMKGSKI</sequence>
<feature type="transmembrane region" description="Helical" evidence="13">
    <location>
        <begin position="75"/>
        <end position="94"/>
    </location>
</feature>
<dbReference type="Pfam" id="PF06736">
    <property type="entry name" value="TMEM175"/>
    <property type="match status" value="1"/>
</dbReference>
<evidence type="ECO:0000256" key="9">
    <source>
        <dbReference type="ARBA" id="ARBA00023065"/>
    </source>
</evidence>
<evidence type="ECO:0000256" key="3">
    <source>
        <dbReference type="ARBA" id="ARBA00022448"/>
    </source>
</evidence>
<evidence type="ECO:0000313" key="14">
    <source>
        <dbReference type="EMBL" id="PAK84228.1"/>
    </source>
</evidence>
<evidence type="ECO:0008006" key="16">
    <source>
        <dbReference type="Google" id="ProtNLM"/>
    </source>
</evidence>
<comment type="catalytic activity">
    <reaction evidence="12">
        <text>K(+)(in) = K(+)(out)</text>
        <dbReference type="Rhea" id="RHEA:29463"/>
        <dbReference type="ChEBI" id="CHEBI:29103"/>
    </reaction>
</comment>
<evidence type="ECO:0000256" key="6">
    <source>
        <dbReference type="ARBA" id="ARBA00022826"/>
    </source>
</evidence>
<reference evidence="14 15" key="1">
    <citation type="submission" date="2017-04" db="EMBL/GenBank/DDBJ databases">
        <title>Kefir bacterial isolates.</title>
        <authorList>
            <person name="Kim Y."/>
            <person name="Blasche S."/>
            <person name="Patil K.R."/>
        </authorList>
    </citation>
    <scope>NUCLEOTIDE SEQUENCE [LARGE SCALE GENOMIC DNA]</scope>
    <source>
        <strain evidence="14 15">OG2</strain>
    </source>
</reference>
<feature type="transmembrane region" description="Helical" evidence="13">
    <location>
        <begin position="106"/>
        <end position="124"/>
    </location>
</feature>
<comment type="subcellular location">
    <subcellularLocation>
        <location evidence="1">Membrane</location>
        <topology evidence="1">Multi-pass membrane protein</topology>
    </subcellularLocation>
</comment>
<dbReference type="RefSeq" id="WP_095354594.1">
    <property type="nucleotide sequence ID" value="NZ_NCXI01000030.1"/>
</dbReference>
<evidence type="ECO:0000256" key="10">
    <source>
        <dbReference type="ARBA" id="ARBA00023136"/>
    </source>
</evidence>
<dbReference type="PANTHER" id="PTHR31462">
    <property type="entry name" value="ENDOSOMAL/LYSOSOMAL POTASSIUM CHANNEL TMEM175"/>
    <property type="match status" value="1"/>
</dbReference>
<name>A0A269YFB4_9LACO</name>
<evidence type="ECO:0000256" key="2">
    <source>
        <dbReference type="ARBA" id="ARBA00006920"/>
    </source>
</evidence>
<comment type="caution">
    <text evidence="14">The sequence shown here is derived from an EMBL/GenBank/DDBJ whole genome shotgun (WGS) entry which is preliminary data.</text>
</comment>
<keyword evidence="11" id="KW-0407">Ion channel</keyword>
<feature type="transmembrane region" description="Helical" evidence="13">
    <location>
        <begin position="145"/>
        <end position="178"/>
    </location>
</feature>
<evidence type="ECO:0000256" key="7">
    <source>
        <dbReference type="ARBA" id="ARBA00022958"/>
    </source>
</evidence>
<keyword evidence="3" id="KW-0813">Transport</keyword>
<keyword evidence="4" id="KW-0633">Potassium transport</keyword>
<feature type="transmembrane region" description="Helical" evidence="13">
    <location>
        <begin position="43"/>
        <end position="63"/>
    </location>
</feature>
<proteinExistence type="inferred from homology"/>
<keyword evidence="10 13" id="KW-0472">Membrane</keyword>
<keyword evidence="7" id="KW-0630">Potassium</keyword>
<organism evidence="14 15">
    <name type="scientific">Lentilactobacillus parakefiri</name>
    <dbReference type="NCBI Taxonomy" id="152332"/>
    <lineage>
        <taxon>Bacteria</taxon>
        <taxon>Bacillati</taxon>
        <taxon>Bacillota</taxon>
        <taxon>Bacilli</taxon>
        <taxon>Lactobacillales</taxon>
        <taxon>Lactobacillaceae</taxon>
        <taxon>Lentilactobacillus</taxon>
    </lineage>
</organism>
<dbReference type="InterPro" id="IPR010617">
    <property type="entry name" value="TMEM175-like"/>
</dbReference>
<protein>
    <recommendedName>
        <fullName evidence="16">DUF1211 domain-containing membrane protein</fullName>
    </recommendedName>
</protein>
<feature type="transmembrane region" description="Helical" evidence="13">
    <location>
        <begin position="7"/>
        <end position="23"/>
    </location>
</feature>
<dbReference type="PANTHER" id="PTHR31462:SF5">
    <property type="entry name" value="ENDOSOMAL_LYSOSOMAL PROTON CHANNEL TMEM175"/>
    <property type="match status" value="1"/>
</dbReference>
<dbReference type="EMBL" id="NCXI01000030">
    <property type="protein sequence ID" value="PAK84228.1"/>
    <property type="molecule type" value="Genomic_DNA"/>
</dbReference>
<evidence type="ECO:0000256" key="8">
    <source>
        <dbReference type="ARBA" id="ARBA00022989"/>
    </source>
</evidence>